<dbReference type="InterPro" id="IPR013766">
    <property type="entry name" value="Thioredoxin_domain"/>
</dbReference>
<evidence type="ECO:0000256" key="1">
    <source>
        <dbReference type="SAM" id="SignalP"/>
    </source>
</evidence>
<gene>
    <name evidence="3" type="ORF">BXY64_3523</name>
</gene>
<sequence length="161" mass="18836">MKTFKLFLTLSLTLFIMNSLSAQKIYNPNADAKRDITEAVAKAKKEGKHVLIQVGGNWCPWCIKMHRYLHNQEEINKLLNDNYVFLEVNYSKENKNKDVLMDLGYPQRFGFPVMLVLNAKGERIHTQNTGNLEKDKGYDFDRVKSFLYNWRPDTLNPANYK</sequence>
<dbReference type="PANTHER" id="PTHR32234:SF0">
    <property type="entry name" value="THIOL:DISULFIDE INTERCHANGE PROTEIN DSBD"/>
    <property type="match status" value="1"/>
</dbReference>
<dbReference type="InterPro" id="IPR036249">
    <property type="entry name" value="Thioredoxin-like_sf"/>
</dbReference>
<dbReference type="PROSITE" id="PS51352">
    <property type="entry name" value="THIOREDOXIN_2"/>
    <property type="match status" value="1"/>
</dbReference>
<dbReference type="RefSeq" id="WP_120241242.1">
    <property type="nucleotide sequence ID" value="NZ_RAPQ01000011.1"/>
</dbReference>
<evidence type="ECO:0000313" key="3">
    <source>
        <dbReference type="EMBL" id="RKD98663.1"/>
    </source>
</evidence>
<feature type="signal peptide" evidence="1">
    <location>
        <begin position="1"/>
        <end position="21"/>
    </location>
</feature>
<keyword evidence="1" id="KW-0732">Signal</keyword>
<feature type="chain" id="PRO_5019079461" evidence="1">
    <location>
        <begin position="22"/>
        <end position="161"/>
    </location>
</feature>
<name>A0A419WT74_9BACT</name>
<dbReference type="Pfam" id="PF13899">
    <property type="entry name" value="Thioredoxin_7"/>
    <property type="match status" value="1"/>
</dbReference>
<dbReference type="OrthoDB" id="195735at2"/>
<dbReference type="EMBL" id="RAPQ01000011">
    <property type="protein sequence ID" value="RKD98663.1"/>
    <property type="molecule type" value="Genomic_DNA"/>
</dbReference>
<dbReference type="GO" id="GO:0015035">
    <property type="term" value="F:protein-disulfide reductase activity"/>
    <property type="evidence" value="ECO:0007669"/>
    <property type="project" value="TreeGrafter"/>
</dbReference>
<accession>A0A419WT74</accession>
<proteinExistence type="predicted"/>
<keyword evidence="4" id="KW-1185">Reference proteome</keyword>
<protein>
    <submittedName>
        <fullName evidence="3">Thioredoxin-like protein</fullName>
    </submittedName>
</protein>
<evidence type="ECO:0000313" key="4">
    <source>
        <dbReference type="Proteomes" id="UP000284531"/>
    </source>
</evidence>
<dbReference type="SUPFAM" id="SSF52833">
    <property type="entry name" value="Thioredoxin-like"/>
    <property type="match status" value="1"/>
</dbReference>
<dbReference type="AlphaFoldDB" id="A0A419WT74"/>
<organism evidence="3 4">
    <name type="scientific">Marinifilum flexuosum</name>
    <dbReference type="NCBI Taxonomy" id="1117708"/>
    <lineage>
        <taxon>Bacteria</taxon>
        <taxon>Pseudomonadati</taxon>
        <taxon>Bacteroidota</taxon>
        <taxon>Bacteroidia</taxon>
        <taxon>Marinilabiliales</taxon>
        <taxon>Marinifilaceae</taxon>
    </lineage>
</organism>
<reference evidence="3 4" key="1">
    <citation type="submission" date="2018-09" db="EMBL/GenBank/DDBJ databases">
        <title>Genomic Encyclopedia of Archaeal and Bacterial Type Strains, Phase II (KMG-II): from individual species to whole genera.</title>
        <authorList>
            <person name="Goeker M."/>
        </authorList>
    </citation>
    <scope>NUCLEOTIDE SEQUENCE [LARGE SCALE GENOMIC DNA]</scope>
    <source>
        <strain evidence="3 4">DSM 21950</strain>
    </source>
</reference>
<dbReference type="Proteomes" id="UP000284531">
    <property type="component" value="Unassembled WGS sequence"/>
</dbReference>
<feature type="domain" description="Thioredoxin" evidence="2">
    <location>
        <begin position="16"/>
        <end position="152"/>
    </location>
</feature>
<dbReference type="Gene3D" id="3.40.30.10">
    <property type="entry name" value="Glutaredoxin"/>
    <property type="match status" value="1"/>
</dbReference>
<comment type="caution">
    <text evidence="3">The sequence shown here is derived from an EMBL/GenBank/DDBJ whole genome shotgun (WGS) entry which is preliminary data.</text>
</comment>
<evidence type="ECO:0000259" key="2">
    <source>
        <dbReference type="PROSITE" id="PS51352"/>
    </source>
</evidence>
<dbReference type="PANTHER" id="PTHR32234">
    <property type="entry name" value="THIOL:DISULFIDE INTERCHANGE PROTEIN DSBD"/>
    <property type="match status" value="1"/>
</dbReference>
<dbReference type="GO" id="GO:0045454">
    <property type="term" value="P:cell redox homeostasis"/>
    <property type="evidence" value="ECO:0007669"/>
    <property type="project" value="TreeGrafter"/>
</dbReference>